<evidence type="ECO:0000313" key="1">
    <source>
        <dbReference type="EMBL" id="OAT57297.1"/>
    </source>
</evidence>
<keyword evidence="2" id="KW-1185">Reference proteome</keyword>
<protein>
    <submittedName>
        <fullName evidence="1">ImpH/VasB family protein</fullName>
    </submittedName>
</protein>
<dbReference type="InterPro" id="IPR010732">
    <property type="entry name" value="T6SS_TssG-like"/>
</dbReference>
<proteinExistence type="predicted"/>
<organism evidence="1 2">
    <name type="scientific">Obesumbacterium proteus ATCC 12841</name>
    <dbReference type="NCBI Taxonomy" id="1354268"/>
    <lineage>
        <taxon>Bacteria</taxon>
        <taxon>Pseudomonadati</taxon>
        <taxon>Pseudomonadota</taxon>
        <taxon>Gammaproteobacteria</taxon>
        <taxon>Enterobacterales</taxon>
        <taxon>Hafniaceae</taxon>
        <taxon>Obesumbacterium</taxon>
    </lineage>
</organism>
<reference evidence="1 2" key="1">
    <citation type="submission" date="2016-04" db="EMBL/GenBank/DDBJ databases">
        <title>ATOL: Assembling a taxonomically balanced genome-scale reconstruction of the evolutionary history of the Enterobacteriaceae.</title>
        <authorList>
            <person name="Plunkett G.III."/>
            <person name="Neeno-Eckwall E.C."/>
            <person name="Glasner J.D."/>
            <person name="Perna N.T."/>
        </authorList>
    </citation>
    <scope>NUCLEOTIDE SEQUENCE [LARGE SCALE GENOMIC DNA]</scope>
    <source>
        <strain evidence="1 2">ATCC 12841</strain>
    </source>
</reference>
<comment type="caution">
    <text evidence="1">The sequence shown here is derived from an EMBL/GenBank/DDBJ whole genome shotgun (WGS) entry which is preliminary data.</text>
</comment>
<dbReference type="AlphaFoldDB" id="A0AA91EFL8"/>
<evidence type="ECO:0000313" key="2">
    <source>
        <dbReference type="Proteomes" id="UP000078431"/>
    </source>
</evidence>
<sequence length="110" mass="11977">MLTLHTADLTEAKGWLPSGQLHTDLMVLLRVYLGWRCNARLKLVLPTAMLPPPVLGKTPVQLGLTGLLGLHAAAPAALALPNEITVNLGHYQGLQPNTANREVKHVNFRF</sequence>
<gene>
    <name evidence="1" type="ORF">M993_04503</name>
</gene>
<dbReference type="EMBL" id="LXEX01000061">
    <property type="protein sequence ID" value="OAT57297.1"/>
    <property type="molecule type" value="Genomic_DNA"/>
</dbReference>
<accession>A0AA91EFL8</accession>
<name>A0AA91EFL8_9GAMM</name>
<dbReference type="Pfam" id="PF06996">
    <property type="entry name" value="T6SS_TssG"/>
    <property type="match status" value="1"/>
</dbReference>
<dbReference type="Proteomes" id="UP000078431">
    <property type="component" value="Unassembled WGS sequence"/>
</dbReference>